<dbReference type="AlphaFoldDB" id="A0AAV0NUP3"/>
<protein>
    <recommendedName>
        <fullName evidence="1">Retrotransposon gag domain-containing protein</fullName>
    </recommendedName>
</protein>
<sequence length="139" mass="15782">MVRLVVGSFMGGSSSFSTGGFAGNCHGRVNMACCWWWTIIYMRLRGRVRRSCCRCTFQKAIKVMGKPLLSNLTGPAARWYMQLESSKVKRWQDLADAFMKHYKHNQDFAPDREDTHHGKERGGVLPRVCPKVRGKAADV</sequence>
<dbReference type="InterPro" id="IPR005162">
    <property type="entry name" value="Retrotrans_gag_dom"/>
</dbReference>
<reference evidence="2" key="1">
    <citation type="submission" date="2022-08" db="EMBL/GenBank/DDBJ databases">
        <authorList>
            <person name="Gutierrez-Valencia J."/>
        </authorList>
    </citation>
    <scope>NUCLEOTIDE SEQUENCE</scope>
</reference>
<evidence type="ECO:0000259" key="1">
    <source>
        <dbReference type="Pfam" id="PF03732"/>
    </source>
</evidence>
<dbReference type="Pfam" id="PF03732">
    <property type="entry name" value="Retrotrans_gag"/>
    <property type="match status" value="1"/>
</dbReference>
<organism evidence="2 3">
    <name type="scientific">Linum tenue</name>
    <dbReference type="NCBI Taxonomy" id="586396"/>
    <lineage>
        <taxon>Eukaryota</taxon>
        <taxon>Viridiplantae</taxon>
        <taxon>Streptophyta</taxon>
        <taxon>Embryophyta</taxon>
        <taxon>Tracheophyta</taxon>
        <taxon>Spermatophyta</taxon>
        <taxon>Magnoliopsida</taxon>
        <taxon>eudicotyledons</taxon>
        <taxon>Gunneridae</taxon>
        <taxon>Pentapetalae</taxon>
        <taxon>rosids</taxon>
        <taxon>fabids</taxon>
        <taxon>Malpighiales</taxon>
        <taxon>Linaceae</taxon>
        <taxon>Linum</taxon>
    </lineage>
</organism>
<proteinExistence type="predicted"/>
<evidence type="ECO:0000313" key="3">
    <source>
        <dbReference type="Proteomes" id="UP001154282"/>
    </source>
</evidence>
<comment type="caution">
    <text evidence="2">The sequence shown here is derived from an EMBL/GenBank/DDBJ whole genome shotgun (WGS) entry which is preliminary data.</text>
</comment>
<dbReference type="EMBL" id="CAMGYJ010000008">
    <property type="protein sequence ID" value="CAI0462087.1"/>
    <property type="molecule type" value="Genomic_DNA"/>
</dbReference>
<accession>A0AAV0NUP3</accession>
<gene>
    <name evidence="2" type="ORF">LITE_LOCUS35213</name>
</gene>
<dbReference type="Proteomes" id="UP001154282">
    <property type="component" value="Unassembled WGS sequence"/>
</dbReference>
<keyword evidence="3" id="KW-1185">Reference proteome</keyword>
<name>A0AAV0NUP3_9ROSI</name>
<evidence type="ECO:0000313" key="2">
    <source>
        <dbReference type="EMBL" id="CAI0462087.1"/>
    </source>
</evidence>
<feature type="domain" description="Retrotransposon gag" evidence="1">
    <location>
        <begin position="70"/>
        <end position="107"/>
    </location>
</feature>